<comment type="caution">
    <text evidence="2">The sequence shown here is derived from an EMBL/GenBank/DDBJ whole genome shotgun (WGS) entry which is preliminary data.</text>
</comment>
<evidence type="ECO:0000313" key="3">
    <source>
        <dbReference type="Proteomes" id="UP000828390"/>
    </source>
</evidence>
<organism evidence="2 3">
    <name type="scientific">Dreissena polymorpha</name>
    <name type="common">Zebra mussel</name>
    <name type="synonym">Mytilus polymorpha</name>
    <dbReference type="NCBI Taxonomy" id="45954"/>
    <lineage>
        <taxon>Eukaryota</taxon>
        <taxon>Metazoa</taxon>
        <taxon>Spiralia</taxon>
        <taxon>Lophotrochozoa</taxon>
        <taxon>Mollusca</taxon>
        <taxon>Bivalvia</taxon>
        <taxon>Autobranchia</taxon>
        <taxon>Heteroconchia</taxon>
        <taxon>Euheterodonta</taxon>
        <taxon>Imparidentia</taxon>
        <taxon>Neoheterodontei</taxon>
        <taxon>Myida</taxon>
        <taxon>Dreissenoidea</taxon>
        <taxon>Dreissenidae</taxon>
        <taxon>Dreissena</taxon>
    </lineage>
</organism>
<sequence>MIKVFSQANASPPWRRYSFSNPADMQPRNAKRGLIPNAARVSPDQPSQPARTMSAIKSLKVS</sequence>
<evidence type="ECO:0000313" key="2">
    <source>
        <dbReference type="EMBL" id="KAH3840065.1"/>
    </source>
</evidence>
<dbReference type="EMBL" id="JAIWYP010000004">
    <property type="protein sequence ID" value="KAH3840065.1"/>
    <property type="molecule type" value="Genomic_DNA"/>
</dbReference>
<reference evidence="2" key="1">
    <citation type="journal article" date="2019" name="bioRxiv">
        <title>The Genome of the Zebra Mussel, Dreissena polymorpha: A Resource for Invasive Species Research.</title>
        <authorList>
            <person name="McCartney M.A."/>
            <person name="Auch B."/>
            <person name="Kono T."/>
            <person name="Mallez S."/>
            <person name="Zhang Y."/>
            <person name="Obille A."/>
            <person name="Becker A."/>
            <person name="Abrahante J.E."/>
            <person name="Garbe J."/>
            <person name="Badalamenti J.P."/>
            <person name="Herman A."/>
            <person name="Mangelson H."/>
            <person name="Liachko I."/>
            <person name="Sullivan S."/>
            <person name="Sone E.D."/>
            <person name="Koren S."/>
            <person name="Silverstein K.A.T."/>
            <person name="Beckman K.B."/>
            <person name="Gohl D.M."/>
        </authorList>
    </citation>
    <scope>NUCLEOTIDE SEQUENCE</scope>
    <source>
        <strain evidence="2">Duluth1</strain>
        <tissue evidence="2">Whole animal</tissue>
    </source>
</reference>
<protein>
    <submittedName>
        <fullName evidence="2">Uncharacterized protein</fullName>
    </submittedName>
</protein>
<reference evidence="2" key="2">
    <citation type="submission" date="2020-11" db="EMBL/GenBank/DDBJ databases">
        <authorList>
            <person name="McCartney M.A."/>
            <person name="Auch B."/>
            <person name="Kono T."/>
            <person name="Mallez S."/>
            <person name="Becker A."/>
            <person name="Gohl D.M."/>
            <person name="Silverstein K.A.T."/>
            <person name="Koren S."/>
            <person name="Bechman K.B."/>
            <person name="Herman A."/>
            <person name="Abrahante J.E."/>
            <person name="Garbe J."/>
        </authorList>
    </citation>
    <scope>NUCLEOTIDE SEQUENCE</scope>
    <source>
        <strain evidence="2">Duluth1</strain>
        <tissue evidence="2">Whole animal</tissue>
    </source>
</reference>
<feature type="region of interest" description="Disordered" evidence="1">
    <location>
        <begin position="1"/>
        <end position="62"/>
    </location>
</feature>
<feature type="compositionally biased region" description="Polar residues" evidence="1">
    <location>
        <begin position="1"/>
        <end position="10"/>
    </location>
</feature>
<keyword evidence="3" id="KW-1185">Reference proteome</keyword>
<evidence type="ECO:0000256" key="1">
    <source>
        <dbReference type="SAM" id="MobiDB-lite"/>
    </source>
</evidence>
<name>A0A9D4KHK1_DREPO</name>
<gene>
    <name evidence="2" type="ORF">DPMN_113507</name>
</gene>
<accession>A0A9D4KHK1</accession>
<proteinExistence type="predicted"/>
<dbReference type="AlphaFoldDB" id="A0A9D4KHK1"/>
<dbReference type="Proteomes" id="UP000828390">
    <property type="component" value="Unassembled WGS sequence"/>
</dbReference>